<dbReference type="Proteomes" id="UP000694930">
    <property type="component" value="Chromosome 8"/>
</dbReference>
<gene>
    <name evidence="2" type="primary">LOC114078415</name>
</gene>
<evidence type="ECO:0000313" key="2">
    <source>
        <dbReference type="RefSeq" id="XP_027775073.1"/>
    </source>
</evidence>
<sequence>MEKVRMIRDRLATAYNRRKSYVDNKKRALEFEVGDHVFLKISPMKGVMRFAKKGIWIRVFHVSMLKEFLGDLSSILPVEGLVFDENLYYEEVQIEIFDRQVK</sequence>
<dbReference type="RefSeq" id="XP_027775073.1">
    <property type="nucleotide sequence ID" value="XM_027919272.1"/>
</dbReference>
<accession>A0ABM1VH55</accession>
<reference evidence="1" key="1">
    <citation type="journal article" date="2014" name="Nat. Genet.">
        <title>The genome of the stress-tolerant wild tomato species Solanum pennellii.</title>
        <authorList>
            <person name="Bolger A."/>
            <person name="Scossa F."/>
            <person name="Bolger M.E."/>
            <person name="Lanz C."/>
            <person name="Maumus F."/>
            <person name="Tohge T."/>
            <person name="Quesneville H."/>
            <person name="Alseekh S."/>
            <person name="Sorensen I."/>
            <person name="Lichtenstein G."/>
            <person name="Fich E.A."/>
            <person name="Conte M."/>
            <person name="Keller H."/>
            <person name="Schneeberger K."/>
            <person name="Schwacke R."/>
            <person name="Ofner I."/>
            <person name="Vrebalov J."/>
            <person name="Xu Y."/>
            <person name="Osorio S."/>
            <person name="Aflitos S.A."/>
            <person name="Schijlen E."/>
            <person name="Jimenez-Gomez J.M."/>
            <person name="Ryngajllo M."/>
            <person name="Kimura S."/>
            <person name="Kumar R."/>
            <person name="Koenig D."/>
            <person name="Headland L.R."/>
            <person name="Maloof J.N."/>
            <person name="Sinha N."/>
            <person name="van Ham R.C."/>
            <person name="Lankhorst R.K."/>
            <person name="Mao L."/>
            <person name="Vogel A."/>
            <person name="Arsova B."/>
            <person name="Panstruga R."/>
            <person name="Fei Z."/>
            <person name="Rose J.K."/>
            <person name="Zamir D."/>
            <person name="Carrari F."/>
            <person name="Giovannoni J.J."/>
            <person name="Weigel D."/>
            <person name="Usadel B."/>
            <person name="Fernie A.R."/>
        </authorList>
    </citation>
    <scope>NUCLEOTIDE SEQUENCE [LARGE SCALE GENOMIC DNA]</scope>
    <source>
        <strain evidence="1">cv. LA0716</strain>
    </source>
</reference>
<evidence type="ECO:0000313" key="1">
    <source>
        <dbReference type="Proteomes" id="UP000694930"/>
    </source>
</evidence>
<dbReference type="PANTHER" id="PTHR46148:SF58">
    <property type="entry name" value="RETROTRANSPOSON PROTEIN"/>
    <property type="match status" value="1"/>
</dbReference>
<keyword evidence="1" id="KW-1185">Reference proteome</keyword>
<name>A0ABM1VH55_SOLPN</name>
<proteinExistence type="predicted"/>
<dbReference type="GeneID" id="114078415"/>
<reference evidence="2" key="2">
    <citation type="submission" date="2025-08" db="UniProtKB">
        <authorList>
            <consortium name="RefSeq"/>
        </authorList>
    </citation>
    <scope>IDENTIFICATION</scope>
</reference>
<organism evidence="1 2">
    <name type="scientific">Solanum pennellii</name>
    <name type="common">Tomato</name>
    <name type="synonym">Lycopersicon pennellii</name>
    <dbReference type="NCBI Taxonomy" id="28526"/>
    <lineage>
        <taxon>Eukaryota</taxon>
        <taxon>Viridiplantae</taxon>
        <taxon>Streptophyta</taxon>
        <taxon>Embryophyta</taxon>
        <taxon>Tracheophyta</taxon>
        <taxon>Spermatophyta</taxon>
        <taxon>Magnoliopsida</taxon>
        <taxon>eudicotyledons</taxon>
        <taxon>Gunneridae</taxon>
        <taxon>Pentapetalae</taxon>
        <taxon>asterids</taxon>
        <taxon>lamiids</taxon>
        <taxon>Solanales</taxon>
        <taxon>Solanaceae</taxon>
        <taxon>Solanoideae</taxon>
        <taxon>Solaneae</taxon>
        <taxon>Solanum</taxon>
        <taxon>Solanum subgen. Lycopersicon</taxon>
    </lineage>
</organism>
<dbReference type="PANTHER" id="PTHR46148">
    <property type="entry name" value="CHROMO DOMAIN-CONTAINING PROTEIN"/>
    <property type="match status" value="1"/>
</dbReference>
<protein>
    <submittedName>
        <fullName evidence="2">Uncharacterized protein LOC114078415</fullName>
    </submittedName>
</protein>